<dbReference type="SUPFAM" id="SSF161098">
    <property type="entry name" value="MetI-like"/>
    <property type="match status" value="2"/>
</dbReference>
<keyword evidence="10" id="KW-1185">Reference proteome</keyword>
<feature type="transmembrane region" description="Helical" evidence="7">
    <location>
        <begin position="431"/>
        <end position="451"/>
    </location>
</feature>
<comment type="caution">
    <text evidence="9">The sequence shown here is derived from an EMBL/GenBank/DDBJ whole genome shotgun (WGS) entry which is preliminary data.</text>
</comment>
<evidence type="ECO:0000313" key="9">
    <source>
        <dbReference type="EMBL" id="OLO12481.1"/>
    </source>
</evidence>
<evidence type="ECO:0000256" key="3">
    <source>
        <dbReference type="ARBA" id="ARBA00022475"/>
    </source>
</evidence>
<feature type="transmembrane region" description="Helical" evidence="7">
    <location>
        <begin position="317"/>
        <end position="339"/>
    </location>
</feature>
<accession>A0A1Q8TFM4</accession>
<dbReference type="RefSeq" id="WP_075368124.1">
    <property type="nucleotide sequence ID" value="NZ_MSDQ01000006.1"/>
</dbReference>
<sequence>MTSAVAYRLVVGVLPWLTIALLSVPVVAGVLGALAPAFGWLPALGGERLTLAPWRQLFEVPGIVDMARLSLVTGLVSAALSLGLVILFLGSFLHTALYRRIQRWLSPLLAVPHAAAAIGLAFLLAPSGWAARGISPWLSGWAYPPDYAFPGDAWGLSLILGLVVKEVPFLLLMSLAALVQCQAGERLRVARSLGYRPLTAFLKGVMPGLYPLLRLPLYAVIAFATSTVDVAMILGPTTPSTLAVSVVGWLNDPALSMRFMASAGAMLQLLLTLAALLIWWALERLVARASRGWCRDGRRQCGDRWLAGMAWLAMRTVLGLMMAALAGLALWSVAGYWPFPAFLPWPPTAHNWLNAADDLAAPVWQSLGVALAATLVSVVLVLGALEAETQRRRPMRPWAQLILYLPLLVPSVAFLFGLVMMQAQMGVRPGLGAVIIGHAVFVLPYVFLSLAESYRRLDPRWGQQASSLGAGPWRVFWRVRLPLLLTPVLTAAAVGFAVSIGQYLPTLLLGAGRVVTVTTEAVSLASGGDRRLTAIYALLQLLLPALGFMLAMLVPRYVFRRRRGLLPGAD</sequence>
<organism evidence="9 10">
    <name type="scientific">Chromohalobacter japonicus</name>
    <dbReference type="NCBI Taxonomy" id="223900"/>
    <lineage>
        <taxon>Bacteria</taxon>
        <taxon>Pseudomonadati</taxon>
        <taxon>Pseudomonadota</taxon>
        <taxon>Gammaproteobacteria</taxon>
        <taxon>Oceanospirillales</taxon>
        <taxon>Halomonadaceae</taxon>
        <taxon>Chromohalobacter</taxon>
    </lineage>
</organism>
<keyword evidence="4 7" id="KW-0812">Transmembrane</keyword>
<dbReference type="Pfam" id="PF00528">
    <property type="entry name" value="BPD_transp_1"/>
    <property type="match status" value="1"/>
</dbReference>
<feature type="transmembrane region" description="Helical" evidence="7">
    <location>
        <begin position="397"/>
        <end position="419"/>
    </location>
</feature>
<feature type="transmembrane region" description="Helical" evidence="7">
    <location>
        <begin position="483"/>
        <end position="504"/>
    </location>
</feature>
<dbReference type="PANTHER" id="PTHR30183:SF6">
    <property type="entry name" value="INNER MEMBRANE ABC TRANSPORTER PERMEASE PROTEIN YNJC"/>
    <property type="match status" value="1"/>
</dbReference>
<dbReference type="AlphaFoldDB" id="A0A1Q8TFM4"/>
<keyword evidence="6 7" id="KW-0472">Membrane</keyword>
<feature type="transmembrane region" description="Helical" evidence="7">
    <location>
        <begin position="104"/>
        <end position="125"/>
    </location>
</feature>
<evidence type="ECO:0000256" key="1">
    <source>
        <dbReference type="ARBA" id="ARBA00004651"/>
    </source>
</evidence>
<proteinExistence type="inferred from homology"/>
<dbReference type="GO" id="GO:0005886">
    <property type="term" value="C:plasma membrane"/>
    <property type="evidence" value="ECO:0007669"/>
    <property type="project" value="UniProtKB-SubCell"/>
</dbReference>
<evidence type="ECO:0000256" key="5">
    <source>
        <dbReference type="ARBA" id="ARBA00022989"/>
    </source>
</evidence>
<keyword evidence="2 7" id="KW-0813">Transport</keyword>
<dbReference type="PROSITE" id="PS50928">
    <property type="entry name" value="ABC_TM1"/>
    <property type="match status" value="2"/>
</dbReference>
<keyword evidence="5 7" id="KW-1133">Transmembrane helix</keyword>
<evidence type="ECO:0000256" key="4">
    <source>
        <dbReference type="ARBA" id="ARBA00022692"/>
    </source>
</evidence>
<feature type="transmembrane region" description="Helical" evidence="7">
    <location>
        <begin position="534"/>
        <end position="554"/>
    </location>
</feature>
<evidence type="ECO:0000259" key="8">
    <source>
        <dbReference type="PROSITE" id="PS50928"/>
    </source>
</evidence>
<evidence type="ECO:0000313" key="10">
    <source>
        <dbReference type="Proteomes" id="UP000186806"/>
    </source>
</evidence>
<dbReference type="CDD" id="cd06261">
    <property type="entry name" value="TM_PBP2"/>
    <property type="match status" value="1"/>
</dbReference>
<reference evidence="9 10" key="1">
    <citation type="submission" date="2016-12" db="EMBL/GenBank/DDBJ databases">
        <title>Draft genome sequences of strains Salinicola socius SMB35, Salinicola sp. MH3R3-1 and Chromohalobacter sp. SMB17 from the Verkhnekamsk potash mining region of Russia.</title>
        <authorList>
            <person name="Mavrodi D.V."/>
            <person name="Olsson B.E."/>
            <person name="Korsakova E.S."/>
            <person name="Pyankova A."/>
            <person name="Mavrodi O.V."/>
            <person name="Plotnikova E.G."/>
        </authorList>
    </citation>
    <scope>NUCLEOTIDE SEQUENCE [LARGE SCALE GENOMIC DNA]</scope>
    <source>
        <strain evidence="9 10">SMB17</strain>
    </source>
</reference>
<evidence type="ECO:0000256" key="2">
    <source>
        <dbReference type="ARBA" id="ARBA00022448"/>
    </source>
</evidence>
<dbReference type="GO" id="GO:0055085">
    <property type="term" value="P:transmembrane transport"/>
    <property type="evidence" value="ECO:0007669"/>
    <property type="project" value="InterPro"/>
</dbReference>
<dbReference type="InterPro" id="IPR000515">
    <property type="entry name" value="MetI-like"/>
</dbReference>
<feature type="transmembrane region" description="Helical" evidence="7">
    <location>
        <begin position="255"/>
        <end position="282"/>
    </location>
</feature>
<feature type="transmembrane region" description="Helical" evidence="7">
    <location>
        <begin position="69"/>
        <end position="92"/>
    </location>
</feature>
<evidence type="ECO:0000256" key="6">
    <source>
        <dbReference type="ARBA" id="ARBA00023136"/>
    </source>
</evidence>
<keyword evidence="3" id="KW-1003">Cell membrane</keyword>
<name>A0A1Q8TFM4_9GAMM</name>
<feature type="transmembrane region" description="Helical" evidence="7">
    <location>
        <begin position="359"/>
        <end position="385"/>
    </location>
</feature>
<dbReference type="EMBL" id="MSDQ01000006">
    <property type="protein sequence ID" value="OLO12481.1"/>
    <property type="molecule type" value="Genomic_DNA"/>
</dbReference>
<feature type="transmembrane region" description="Helical" evidence="7">
    <location>
        <begin position="153"/>
        <end position="179"/>
    </location>
</feature>
<comment type="subcellular location">
    <subcellularLocation>
        <location evidence="1 7">Cell membrane</location>
        <topology evidence="1 7">Multi-pass membrane protein</topology>
    </subcellularLocation>
</comment>
<dbReference type="Gene3D" id="1.10.3720.10">
    <property type="entry name" value="MetI-like"/>
    <property type="match status" value="2"/>
</dbReference>
<feature type="domain" description="ABC transmembrane type-1" evidence="8">
    <location>
        <begin position="63"/>
        <end position="279"/>
    </location>
</feature>
<protein>
    <submittedName>
        <fullName evidence="9">ABC transporter permease</fullName>
    </submittedName>
</protein>
<gene>
    <name evidence="9" type="ORF">BTW10_03155</name>
</gene>
<dbReference type="PANTHER" id="PTHR30183">
    <property type="entry name" value="MOLYBDENUM TRANSPORT SYSTEM PERMEASE PROTEIN MODB"/>
    <property type="match status" value="1"/>
</dbReference>
<dbReference type="InterPro" id="IPR035906">
    <property type="entry name" value="MetI-like_sf"/>
</dbReference>
<comment type="similarity">
    <text evidence="7">Belongs to the binding-protein-dependent transport system permease family.</text>
</comment>
<feature type="domain" description="ABC transmembrane type-1" evidence="8">
    <location>
        <begin position="363"/>
        <end position="554"/>
    </location>
</feature>
<evidence type="ECO:0000256" key="7">
    <source>
        <dbReference type="RuleBase" id="RU363032"/>
    </source>
</evidence>
<dbReference type="Proteomes" id="UP000186806">
    <property type="component" value="Unassembled WGS sequence"/>
</dbReference>